<dbReference type="EMBL" id="JBAHYK010001093">
    <property type="protein sequence ID" value="KAL0569552.1"/>
    <property type="molecule type" value="Genomic_DNA"/>
</dbReference>
<dbReference type="InterPro" id="IPR029058">
    <property type="entry name" value="AB_hydrolase_fold"/>
</dbReference>
<organism evidence="2 3">
    <name type="scientific">Marasmius crinis-equi</name>
    <dbReference type="NCBI Taxonomy" id="585013"/>
    <lineage>
        <taxon>Eukaryota</taxon>
        <taxon>Fungi</taxon>
        <taxon>Dikarya</taxon>
        <taxon>Basidiomycota</taxon>
        <taxon>Agaricomycotina</taxon>
        <taxon>Agaricomycetes</taxon>
        <taxon>Agaricomycetidae</taxon>
        <taxon>Agaricales</taxon>
        <taxon>Marasmiineae</taxon>
        <taxon>Marasmiaceae</taxon>
        <taxon>Marasmius</taxon>
    </lineage>
</organism>
<dbReference type="Pfam" id="PF09994">
    <property type="entry name" value="T6SS_Tle1-like_cat"/>
    <property type="match status" value="1"/>
</dbReference>
<dbReference type="PANTHER" id="PTHR33840:SF1">
    <property type="entry name" value="TLE1 PHOSPHOLIPASE DOMAIN-CONTAINING PROTEIN"/>
    <property type="match status" value="1"/>
</dbReference>
<keyword evidence="3" id="KW-1185">Reference proteome</keyword>
<protein>
    <recommendedName>
        <fullName evidence="1">T6SS Phospholipase effector Tle1-like catalytic domain-containing protein</fullName>
    </recommendedName>
</protein>
<dbReference type="SUPFAM" id="SSF53474">
    <property type="entry name" value="alpha/beta-Hydrolases"/>
    <property type="match status" value="1"/>
</dbReference>
<feature type="domain" description="T6SS Phospholipase effector Tle1-like catalytic" evidence="1">
    <location>
        <begin position="14"/>
        <end position="266"/>
    </location>
</feature>
<sequence length="405" mass="44752">MESAIIVANEVPQRIARTINQEDVRTTPPTPQIVFYQSGIGSEKNIYSEFVEGATGSTLADKVEEAYAFIAHNYFPGDEIFLFGFSRGAYTARMVAMLIGQIGVLDRKGMDHFGKLFMSYQKLGKAEDAKEREKVEAELAFLKTTVSSSVTRAHLHNEPFSVKCIGVFDTVGSLGLPEELTLHSGSVKTLLGFPDRILGEHIERGYQALALNEPRKDFDCARFEQTSKGRDKNQVLEQCWFTGSHSDIGGGFYNHDLADITLTWMVGHVADILSMDLSYLASLPNPVAPWGAQEPHDPMTGVFKLALTTERTLPTSNNEVTHETIHPSVLRQSTLTPAVKDLIDKHPELVSKLLPLEEEMKAQWPYVPGKADIKDDKKDTKGKANGALSKIVKEASKVVKEAMNA</sequence>
<proteinExistence type="predicted"/>
<accession>A0ABR3F3G6</accession>
<evidence type="ECO:0000313" key="3">
    <source>
        <dbReference type="Proteomes" id="UP001465976"/>
    </source>
</evidence>
<gene>
    <name evidence="2" type="ORF">V5O48_012415</name>
</gene>
<dbReference type="Proteomes" id="UP001465976">
    <property type="component" value="Unassembled WGS sequence"/>
</dbReference>
<comment type="caution">
    <text evidence="2">The sequence shown here is derived from an EMBL/GenBank/DDBJ whole genome shotgun (WGS) entry which is preliminary data.</text>
</comment>
<dbReference type="InterPro" id="IPR018712">
    <property type="entry name" value="Tle1-like_cat"/>
</dbReference>
<evidence type="ECO:0000259" key="1">
    <source>
        <dbReference type="Pfam" id="PF09994"/>
    </source>
</evidence>
<dbReference type="PANTHER" id="PTHR33840">
    <property type="match status" value="1"/>
</dbReference>
<name>A0ABR3F3G6_9AGAR</name>
<evidence type="ECO:0000313" key="2">
    <source>
        <dbReference type="EMBL" id="KAL0569552.1"/>
    </source>
</evidence>
<reference evidence="2 3" key="1">
    <citation type="submission" date="2024-02" db="EMBL/GenBank/DDBJ databases">
        <title>A draft genome for the cacao thread blight pathogen Marasmius crinis-equi.</title>
        <authorList>
            <person name="Cohen S.P."/>
            <person name="Baruah I.K."/>
            <person name="Amoako-Attah I."/>
            <person name="Bukari Y."/>
            <person name="Meinhardt L.W."/>
            <person name="Bailey B.A."/>
        </authorList>
    </citation>
    <scope>NUCLEOTIDE SEQUENCE [LARGE SCALE GENOMIC DNA]</scope>
    <source>
        <strain evidence="2 3">GH-76</strain>
    </source>
</reference>